<accession>A0ABY4ZS22</accession>
<evidence type="ECO:0000313" key="2">
    <source>
        <dbReference type="Proteomes" id="UP001057520"/>
    </source>
</evidence>
<proteinExistence type="predicted"/>
<dbReference type="EMBL" id="CP096040">
    <property type="protein sequence ID" value="USQ95398.1"/>
    <property type="molecule type" value="Genomic_DNA"/>
</dbReference>
<organism evidence="1 2">
    <name type="scientific">Caulobacter segnis</name>
    <dbReference type="NCBI Taxonomy" id="88688"/>
    <lineage>
        <taxon>Bacteria</taxon>
        <taxon>Pseudomonadati</taxon>
        <taxon>Pseudomonadota</taxon>
        <taxon>Alphaproteobacteria</taxon>
        <taxon>Caulobacterales</taxon>
        <taxon>Caulobacteraceae</taxon>
        <taxon>Caulobacter</taxon>
    </lineage>
</organism>
<protein>
    <submittedName>
        <fullName evidence="1">Uncharacterized protein</fullName>
    </submittedName>
</protein>
<keyword evidence="2" id="KW-1185">Reference proteome</keyword>
<evidence type="ECO:0000313" key="1">
    <source>
        <dbReference type="EMBL" id="USQ95398.1"/>
    </source>
</evidence>
<name>A0ABY4ZS22_9CAUL</name>
<sequence length="95" mass="10180">MDLDADDSDTLTFVCLASNQVASFVDVAKLRPGRHRAHAQQLFREHASAETIEIWRDDKVWEVIAREGIRTIGAAAATTEGSVGSTIANGASPDA</sequence>
<dbReference type="Proteomes" id="UP001057520">
    <property type="component" value="Chromosome"/>
</dbReference>
<reference evidence="1 2" key="1">
    <citation type="submission" date="2022-04" db="EMBL/GenBank/DDBJ databases">
        <title>Genome sequence of soybean root-associated Caulobacter segnis RL271.</title>
        <authorList>
            <person name="Longley R."/>
            <person name="Bonito G."/>
            <person name="Trigodet F."/>
            <person name="Crosson S."/>
            <person name="Fiebig A."/>
        </authorList>
    </citation>
    <scope>NUCLEOTIDE SEQUENCE [LARGE SCALE GENOMIC DNA]</scope>
    <source>
        <strain evidence="1 2">RL271</strain>
    </source>
</reference>
<gene>
    <name evidence="1" type="ORF">MZV50_23090</name>
</gene>